<evidence type="ECO:0000256" key="16">
    <source>
        <dbReference type="ARBA" id="ARBA00023204"/>
    </source>
</evidence>
<evidence type="ECO:0000256" key="12">
    <source>
        <dbReference type="ARBA" id="ARBA00022763"/>
    </source>
</evidence>
<evidence type="ECO:0000256" key="11">
    <source>
        <dbReference type="ARBA" id="ARBA00022741"/>
    </source>
</evidence>
<dbReference type="Gene3D" id="1.25.40.10">
    <property type="entry name" value="Tetratricopeptide repeat domain"/>
    <property type="match status" value="1"/>
</dbReference>
<evidence type="ECO:0000256" key="22">
    <source>
        <dbReference type="ARBA" id="ARBA00084048"/>
    </source>
</evidence>
<keyword evidence="17" id="KW-0464">Manganese</keyword>
<evidence type="ECO:0000256" key="2">
    <source>
        <dbReference type="ARBA" id="ARBA00004259"/>
    </source>
</evidence>
<dbReference type="Gene3D" id="3.30.1010.10">
    <property type="entry name" value="Phosphatidylinositol 3-kinase Catalytic Subunit, Chain A, domain 4"/>
    <property type="match status" value="1"/>
</dbReference>
<dbReference type="SMART" id="SM00802">
    <property type="entry name" value="UME"/>
    <property type="match status" value="1"/>
</dbReference>
<name>A0A3M0JPD0_HIRRU</name>
<keyword evidence="9" id="KW-0808">Transferase</keyword>
<dbReference type="InterPro" id="IPR021133">
    <property type="entry name" value="HEAT_type_2"/>
</dbReference>
<evidence type="ECO:0000256" key="4">
    <source>
        <dbReference type="ARBA" id="ARBA00010769"/>
    </source>
</evidence>
<comment type="similarity">
    <text evidence="4">Belongs to the PI3/PI4-kinase family. ATM subfamily.</text>
</comment>
<reference evidence="27 28" key="1">
    <citation type="submission" date="2018-07" db="EMBL/GenBank/DDBJ databases">
        <title>A high quality draft genome assembly of the barn swallow (H. rustica rustica).</title>
        <authorList>
            <person name="Formenti G."/>
            <person name="Chiara M."/>
            <person name="Poveda L."/>
            <person name="Francoijs K.-J."/>
            <person name="Bonisoli-Alquati A."/>
            <person name="Canova L."/>
            <person name="Gianfranceschi L."/>
            <person name="Horner D.S."/>
            <person name="Saino N."/>
        </authorList>
    </citation>
    <scope>NUCLEOTIDE SEQUENCE [LARGE SCALE GENOMIC DNA]</scope>
    <source>
        <strain evidence="27">Chelidonia</strain>
        <tissue evidence="27">Blood</tissue>
    </source>
</reference>
<evidence type="ECO:0000259" key="25">
    <source>
        <dbReference type="PROSITE" id="PS51189"/>
    </source>
</evidence>
<evidence type="ECO:0000256" key="13">
    <source>
        <dbReference type="ARBA" id="ARBA00022777"/>
    </source>
</evidence>
<dbReference type="GO" id="GO:0000077">
    <property type="term" value="P:DNA damage checkpoint signaling"/>
    <property type="evidence" value="ECO:0007669"/>
    <property type="project" value="TreeGrafter"/>
</dbReference>
<keyword evidence="6" id="KW-0158">Chromosome</keyword>
<keyword evidence="11" id="KW-0547">Nucleotide-binding</keyword>
<dbReference type="InterPro" id="IPR018936">
    <property type="entry name" value="PI3/4_kinase_CS"/>
</dbReference>
<keyword evidence="14" id="KW-0067">ATP-binding</keyword>
<evidence type="ECO:0000256" key="8">
    <source>
        <dbReference type="ARBA" id="ARBA00022553"/>
    </source>
</evidence>
<dbReference type="InterPro" id="IPR012993">
    <property type="entry name" value="UME"/>
</dbReference>
<dbReference type="InterPro" id="IPR011990">
    <property type="entry name" value="TPR-like_helical_dom_sf"/>
</dbReference>
<evidence type="ECO:0000256" key="23">
    <source>
        <dbReference type="PROSITE-ProRule" id="PRU00103"/>
    </source>
</evidence>
<dbReference type="EC" id="2.7.11.1" evidence="5"/>
<evidence type="ECO:0000256" key="5">
    <source>
        <dbReference type="ARBA" id="ARBA00012513"/>
    </source>
</evidence>
<dbReference type="STRING" id="333673.A0A3M0JPD0"/>
<dbReference type="InterPro" id="IPR016024">
    <property type="entry name" value="ARM-type_fold"/>
</dbReference>
<dbReference type="Pfam" id="PF08064">
    <property type="entry name" value="UME"/>
    <property type="match status" value="1"/>
</dbReference>
<keyword evidence="7" id="KW-0723">Serine/threonine-protein kinase</keyword>
<keyword evidence="28" id="KW-1185">Reference proteome</keyword>
<dbReference type="FunFam" id="1.25.40.10:FF:000142">
    <property type="entry name" value="Serine/threonine-protein kinase ATR"/>
    <property type="match status" value="1"/>
</dbReference>
<dbReference type="Gene3D" id="1.10.1070.11">
    <property type="entry name" value="Phosphatidylinositol 3-/4-kinase, catalytic domain"/>
    <property type="match status" value="1"/>
</dbReference>
<keyword evidence="10" id="KW-0677">Repeat</keyword>
<accession>A0A3M0JPD0</accession>
<dbReference type="Pfam" id="PF23593">
    <property type="entry name" value="HEAT_ATR"/>
    <property type="match status" value="1"/>
</dbReference>
<feature type="domain" description="FAT" evidence="25">
    <location>
        <begin position="966"/>
        <end position="1510"/>
    </location>
</feature>
<evidence type="ECO:0000256" key="9">
    <source>
        <dbReference type="ARBA" id="ARBA00022679"/>
    </source>
</evidence>
<dbReference type="GO" id="GO:0005694">
    <property type="term" value="C:chromosome"/>
    <property type="evidence" value="ECO:0007669"/>
    <property type="project" value="UniProtKB-SubCell"/>
</dbReference>
<dbReference type="InterPro" id="IPR000403">
    <property type="entry name" value="PI3/4_kinase_cat_dom"/>
</dbReference>
<dbReference type="PROSITE" id="PS50077">
    <property type="entry name" value="HEAT_REPEAT"/>
    <property type="match status" value="1"/>
</dbReference>
<dbReference type="InterPro" id="IPR036940">
    <property type="entry name" value="PI3/4_kinase_cat_sf"/>
</dbReference>
<evidence type="ECO:0000256" key="7">
    <source>
        <dbReference type="ARBA" id="ARBA00022527"/>
    </source>
</evidence>
<evidence type="ECO:0000256" key="15">
    <source>
        <dbReference type="ARBA" id="ARBA00023125"/>
    </source>
</evidence>
<keyword evidence="16" id="KW-0234">DNA repair</keyword>
<dbReference type="SMART" id="SM01343">
    <property type="entry name" value="FATC"/>
    <property type="match status" value="1"/>
</dbReference>
<evidence type="ECO:0000259" key="26">
    <source>
        <dbReference type="PROSITE" id="PS51190"/>
    </source>
</evidence>
<feature type="repeat" description="HEAT" evidence="23">
    <location>
        <begin position="212"/>
        <end position="246"/>
    </location>
</feature>
<evidence type="ECO:0000256" key="6">
    <source>
        <dbReference type="ARBA" id="ARBA00022454"/>
    </source>
</evidence>
<dbReference type="PROSITE" id="PS51190">
    <property type="entry name" value="FATC"/>
    <property type="match status" value="1"/>
</dbReference>
<evidence type="ECO:0000256" key="18">
    <source>
        <dbReference type="ARBA" id="ARBA00023242"/>
    </source>
</evidence>
<evidence type="ECO:0000256" key="14">
    <source>
        <dbReference type="ARBA" id="ARBA00022840"/>
    </source>
</evidence>
<dbReference type="PANTHER" id="PTHR11139">
    <property type="entry name" value="ATAXIA TELANGIECTASIA MUTATED ATM -RELATED"/>
    <property type="match status" value="1"/>
</dbReference>
<evidence type="ECO:0000259" key="24">
    <source>
        <dbReference type="PROSITE" id="PS50290"/>
    </source>
</evidence>
<evidence type="ECO:0000256" key="17">
    <source>
        <dbReference type="ARBA" id="ARBA00023211"/>
    </source>
</evidence>
<dbReference type="OrthoDB" id="381190at2759"/>
<keyword evidence="8" id="KW-0597">Phosphoprotein</keyword>
<dbReference type="InterPro" id="IPR056802">
    <property type="entry name" value="ATR-like_M-HEAT"/>
</dbReference>
<dbReference type="EMBL" id="QRBI01000134">
    <property type="protein sequence ID" value="RMC02141.1"/>
    <property type="molecule type" value="Genomic_DNA"/>
</dbReference>
<organism evidence="27 28">
    <name type="scientific">Hirundo rustica rustica</name>
    <dbReference type="NCBI Taxonomy" id="333673"/>
    <lineage>
        <taxon>Eukaryota</taxon>
        <taxon>Metazoa</taxon>
        <taxon>Chordata</taxon>
        <taxon>Craniata</taxon>
        <taxon>Vertebrata</taxon>
        <taxon>Euteleostomi</taxon>
        <taxon>Archelosauria</taxon>
        <taxon>Archosauria</taxon>
        <taxon>Dinosauria</taxon>
        <taxon>Saurischia</taxon>
        <taxon>Theropoda</taxon>
        <taxon>Coelurosauria</taxon>
        <taxon>Aves</taxon>
        <taxon>Neognathae</taxon>
        <taxon>Neoaves</taxon>
        <taxon>Telluraves</taxon>
        <taxon>Australaves</taxon>
        <taxon>Passeriformes</taxon>
        <taxon>Sylvioidea</taxon>
        <taxon>Hirundinidae</taxon>
        <taxon>Hirundo</taxon>
    </lineage>
</organism>
<dbReference type="GO" id="GO:0003677">
    <property type="term" value="F:DNA binding"/>
    <property type="evidence" value="ECO:0007669"/>
    <property type="project" value="UniProtKB-KW"/>
</dbReference>
<dbReference type="PANTHER" id="PTHR11139:SF69">
    <property type="entry name" value="SERINE_THREONINE-PROTEIN KINASE ATR"/>
    <property type="match status" value="1"/>
</dbReference>
<keyword evidence="13" id="KW-0418">Kinase</keyword>
<comment type="caution">
    <text evidence="27">The sequence shown here is derived from an EMBL/GenBank/DDBJ whole genome shotgun (WGS) entry which is preliminary data.</text>
</comment>
<dbReference type="InterPro" id="IPR003151">
    <property type="entry name" value="PIK-rel_kinase_FAT"/>
</dbReference>
<dbReference type="Pfam" id="PF02259">
    <property type="entry name" value="FAT"/>
    <property type="match status" value="1"/>
</dbReference>
<dbReference type="SUPFAM" id="SSF48371">
    <property type="entry name" value="ARM repeat"/>
    <property type="match status" value="1"/>
</dbReference>
<dbReference type="SUPFAM" id="SSF48452">
    <property type="entry name" value="TPR-like"/>
    <property type="match status" value="1"/>
</dbReference>
<dbReference type="FunFam" id="1.25.10.10:FF:000149">
    <property type="entry name" value="Serine/threonine-protein kinase ATR"/>
    <property type="match status" value="1"/>
</dbReference>
<feature type="domain" description="FATC" evidence="26">
    <location>
        <begin position="1889"/>
        <end position="1921"/>
    </location>
</feature>
<evidence type="ECO:0000256" key="10">
    <source>
        <dbReference type="ARBA" id="ARBA00022737"/>
    </source>
</evidence>
<evidence type="ECO:0000313" key="28">
    <source>
        <dbReference type="Proteomes" id="UP000269221"/>
    </source>
</evidence>
<proteinExistence type="inferred from homology"/>
<dbReference type="Pfam" id="PF25030">
    <property type="entry name" value="M-HEAT_ATR"/>
    <property type="match status" value="1"/>
</dbReference>
<dbReference type="GO" id="GO:0004674">
    <property type="term" value="F:protein serine/threonine kinase activity"/>
    <property type="evidence" value="ECO:0007669"/>
    <property type="project" value="UniProtKB-KW"/>
</dbReference>
<dbReference type="PROSITE" id="PS50290">
    <property type="entry name" value="PI3_4_KINASE_3"/>
    <property type="match status" value="1"/>
</dbReference>
<comment type="catalytic activity">
    <reaction evidence="20">
        <text>L-threonyl-[protein] + ATP = O-phospho-L-threonyl-[protein] + ADP + H(+)</text>
        <dbReference type="Rhea" id="RHEA:46608"/>
        <dbReference type="Rhea" id="RHEA-COMP:11060"/>
        <dbReference type="Rhea" id="RHEA-COMP:11605"/>
        <dbReference type="ChEBI" id="CHEBI:15378"/>
        <dbReference type="ChEBI" id="CHEBI:30013"/>
        <dbReference type="ChEBI" id="CHEBI:30616"/>
        <dbReference type="ChEBI" id="CHEBI:61977"/>
        <dbReference type="ChEBI" id="CHEBI:456216"/>
        <dbReference type="EC" id="2.7.11.1"/>
    </reaction>
    <physiologicalReaction direction="left-to-right" evidence="20">
        <dbReference type="Rhea" id="RHEA:46609"/>
    </physiologicalReaction>
</comment>
<dbReference type="FunFam" id="1.10.1070.11:FF:000009">
    <property type="entry name" value="Putative serine/threonine-protein kinase ATR"/>
    <property type="match status" value="1"/>
</dbReference>
<evidence type="ECO:0000313" key="27">
    <source>
        <dbReference type="EMBL" id="RMC02141.1"/>
    </source>
</evidence>
<dbReference type="GO" id="GO:0005635">
    <property type="term" value="C:nuclear envelope"/>
    <property type="evidence" value="ECO:0007669"/>
    <property type="project" value="UniProtKB-SubCell"/>
</dbReference>
<keyword evidence="18" id="KW-0539">Nucleus</keyword>
<evidence type="ECO:0000256" key="1">
    <source>
        <dbReference type="ARBA" id="ARBA00001936"/>
    </source>
</evidence>
<dbReference type="InterPro" id="IPR011989">
    <property type="entry name" value="ARM-like"/>
</dbReference>
<keyword evidence="15" id="KW-0238">DNA-binding</keyword>
<dbReference type="Proteomes" id="UP000269221">
    <property type="component" value="Unassembled WGS sequence"/>
</dbReference>
<protein>
    <recommendedName>
        <fullName evidence="19">Serine/threonine-protein kinase ATR</fullName>
        <ecNumber evidence="5">2.7.11.1</ecNumber>
    </recommendedName>
    <alternativeName>
        <fullName evidence="22">Ataxia telangiectasia and Rad3-related protein</fullName>
    </alternativeName>
</protein>
<dbReference type="InterPro" id="IPR003152">
    <property type="entry name" value="FATC_dom"/>
</dbReference>
<comment type="catalytic activity">
    <reaction evidence="21">
        <text>L-seryl-[protein] + ATP = O-phospho-L-seryl-[protein] + ADP + H(+)</text>
        <dbReference type="Rhea" id="RHEA:17989"/>
        <dbReference type="Rhea" id="RHEA-COMP:9863"/>
        <dbReference type="Rhea" id="RHEA-COMP:11604"/>
        <dbReference type="ChEBI" id="CHEBI:15378"/>
        <dbReference type="ChEBI" id="CHEBI:29999"/>
        <dbReference type="ChEBI" id="CHEBI:30616"/>
        <dbReference type="ChEBI" id="CHEBI:83421"/>
        <dbReference type="ChEBI" id="CHEBI:456216"/>
        <dbReference type="EC" id="2.7.11.1"/>
    </reaction>
    <physiologicalReaction direction="left-to-right" evidence="21">
        <dbReference type="Rhea" id="RHEA:17990"/>
    </physiologicalReaction>
</comment>
<comment type="subcellular location">
    <subcellularLocation>
        <location evidence="3">Chromosome</location>
    </subcellularLocation>
    <subcellularLocation>
        <location evidence="2">Nucleus envelope</location>
    </subcellularLocation>
</comment>
<gene>
    <name evidence="27" type="ORF">DUI87_21307</name>
</gene>
<dbReference type="GO" id="GO:0006281">
    <property type="term" value="P:DNA repair"/>
    <property type="evidence" value="ECO:0007669"/>
    <property type="project" value="UniProtKB-KW"/>
</dbReference>
<dbReference type="InterPro" id="IPR056803">
    <property type="entry name" value="ATR-like_N-HEAT"/>
</dbReference>
<dbReference type="GO" id="GO:0005524">
    <property type="term" value="F:ATP binding"/>
    <property type="evidence" value="ECO:0007669"/>
    <property type="project" value="UniProtKB-KW"/>
</dbReference>
<dbReference type="InterPro" id="IPR014009">
    <property type="entry name" value="PIK_FAT"/>
</dbReference>
<dbReference type="InterPro" id="IPR057564">
    <property type="entry name" value="HEAT_ATR"/>
</dbReference>
<dbReference type="CDD" id="cd00892">
    <property type="entry name" value="PIKKc_ATR"/>
    <property type="match status" value="1"/>
</dbReference>
<dbReference type="Pfam" id="PF25032">
    <property type="entry name" value="N-HEAT_ATR"/>
    <property type="match status" value="1"/>
</dbReference>
<dbReference type="FunFam" id="3.30.1010.10:FF:000011">
    <property type="entry name" value="serine/threonine-protein kinase ATR"/>
    <property type="match status" value="1"/>
</dbReference>
<comment type="cofactor">
    <cofactor evidence="1">
        <name>Mn(2+)</name>
        <dbReference type="ChEBI" id="CHEBI:29035"/>
    </cofactor>
</comment>
<evidence type="ECO:0000256" key="3">
    <source>
        <dbReference type="ARBA" id="ARBA00004286"/>
    </source>
</evidence>
<dbReference type="Gene3D" id="1.25.10.10">
    <property type="entry name" value="Leucine-rich Repeat Variant"/>
    <property type="match status" value="2"/>
</dbReference>
<sequence length="1921" mass="217910">MKLKSALWNAITKKAASLMSLLEEELLPGDVAQTVEGVAVILRLAALCTVHCSPPADSASKEHGVSHPCNSDTCKNTPPSSPDSMLNIEFKWISSEFTTRVVKVCRKLLEAATQIVNLEQVIDRIVKIFDALLYAQVKIPLSDQILDDLCGLLSLPWIYSHPDDSSFKPSIWGFGPLVLNQKTAQSFSFIENIPHLCKHLDFNTDESSVKTLVGSLLNLMEDPDKEVRVAFSDCIKNILESLDSEEGFIKELFVSRMKEAYTNAKISRNNELKDTLILTTGDIGRASKGDLVPFALLHLLHCLLSKSASVAGAAYTEIRALAAAKAIKLQAFFSQYKKPICQFLVESLHSSQMVVLSAPCQGNELQKETAAHQREMALDMLSEIASVFDFPDLNRFLSRTLQVLLPDLAAKASPAASTLIRTIAKQLNVNRREILINNFKYIFSHLVCSCTKDELERALHYLKNETEIELGSLLRQDYQGLHNELLLRIGEHYQQVFNGLSILASFASQDDPYQGPREITSPEQMADYLQPKLLGILAFFNMQLLSSSVGIEDKKMALNSLRSLMMLMGPKHVSSVRVKMMTTLRTALRYKDDFPELCCRAWDCFVRSLDHSYLGSLLSHVIVVLLPLIHIQPKETTAIFHFLIVENRDAVRDFLHEIYFLPDLPELKEVQVVLQEYRKESSKSTDLQTALQLSMRAIQHENVDVRIHALTSLKETLYRNQDQLIKYVTDSETVEPVISQLVTVLLIGCQDANSQARLLCGECLGELGAIDPGRLDFSTSETQGKHFTFVAGVEDPNFAYGLLMELTRAFLAYADNVRAQDSAAYAIQVRHDLARKVFDCCSIMMKNDYKVTIYLLPHILVYVLLGCSQEDQQEVYMEIMAVLKHDDQSSRRLEDSASDLSQLSTQTVFSMLDHLTQWARHKFQTLIAEKNASKSSKDRSDLKTSSEDYGEYQNVTRFLDLIPQDTLAVASFRSKAYTRAVMHFESFITEKKQNIQEHLGFLQKLYAAMHEPDGVAGVSAIRKAEPSLKEQILEHESIGLLRDATACYDRAIQLEPDQIIHYHGVVKSMLGLGQLSTVITQVNGVLANRSEWISELNTYRVEAAWKLSQWDSLENYLASDVKSTTWSVRLGHLLLSAKKKNEAAFYETLKVVRAEQIVPLSAASFERGSYQRGYEHIIRLHMLCELEHSIGPMFQQSDGDHSRDSLNWCARIEMTQNSYRAKEPILALRRALLSLKKSQDYSELVGQCWLQSARVARKAGHHQTAYNALLNAGESTLSELYVERAKWLWSKGEVHEALIVLQKGVELCFPENKASCNSKNQLIHGRAMLLVGRFMEETANFESNAVMKKYKDVTVFLPEWEDGHFYLAKYYDKLMPMVTDNKMEKQGDLIRYIVHHFGRSLQYGNQFIYQSMPRMLSLWLDFGAKAYECDKAGRSERVQMKNDLAKINKVITEHTNHLAPYQFLTAFSQLISRICHSHDEVFAVLMVIVAKVFLAYPQQAMWMMTAVSKVDGNSSTLSMSTHFKTLKRLVEEHTFSEILIPLQSVMIPTLPSIPGTHANHDPFPGCWAYIAGFDDAVEILASLQKPKKITLKGSDGKSYIMMCKPKDDLRKDCRLMEFNSLINKCLRKDAESRRRELHIRTYAVIPLNDECGIIEWVNNTAGLRNILIKLYKEKGIYMTGKELRQHMLPKSAPLPEKLKMFKEVLLPRHPPVFHEWFLRTFPDPTSWYNSRSAYCRSVAVMSMVGYVLGLGDRHGENILFDSFTGECVHVDFNCLFNKGETFEVPEIVPFRLTHNMVNGMGPMGTEGLFRRACEVTLRLMRDQREPLMSVLKTFLHDPLVEWSKPVKGNTKAQVNETGEVVNEKAKTHVLDIEQRLQGVIKTRNRIKGLPLSIEGHVHYLIQEASDDNLLCQMYMGWAPYM</sequence>
<evidence type="ECO:0000256" key="20">
    <source>
        <dbReference type="ARBA" id="ARBA00048659"/>
    </source>
</evidence>
<dbReference type="GO" id="GO:0000723">
    <property type="term" value="P:telomere maintenance"/>
    <property type="evidence" value="ECO:0007669"/>
    <property type="project" value="TreeGrafter"/>
</dbReference>
<dbReference type="SUPFAM" id="SSF56112">
    <property type="entry name" value="Protein kinase-like (PK-like)"/>
    <property type="match status" value="1"/>
</dbReference>
<dbReference type="PROSITE" id="PS51189">
    <property type="entry name" value="FAT"/>
    <property type="match status" value="1"/>
</dbReference>
<feature type="domain" description="PI3K/PI4K catalytic" evidence="24">
    <location>
        <begin position="1573"/>
        <end position="1881"/>
    </location>
</feature>
<dbReference type="SMART" id="SM00146">
    <property type="entry name" value="PI3Kc"/>
    <property type="match status" value="1"/>
</dbReference>
<dbReference type="Pfam" id="PF00454">
    <property type="entry name" value="PI3_PI4_kinase"/>
    <property type="match status" value="1"/>
</dbReference>
<keyword evidence="12" id="KW-0227">DNA damage</keyword>
<dbReference type="Pfam" id="PF02260">
    <property type="entry name" value="FATC"/>
    <property type="match status" value="1"/>
</dbReference>
<dbReference type="InterPro" id="IPR011009">
    <property type="entry name" value="Kinase-like_dom_sf"/>
</dbReference>
<evidence type="ECO:0000256" key="21">
    <source>
        <dbReference type="ARBA" id="ARBA00048977"/>
    </source>
</evidence>
<evidence type="ECO:0000256" key="19">
    <source>
        <dbReference type="ARBA" id="ARBA00024420"/>
    </source>
</evidence>
<dbReference type="InterPro" id="IPR050517">
    <property type="entry name" value="DDR_Repair_Kinase"/>
</dbReference>
<dbReference type="PROSITE" id="PS00916">
    <property type="entry name" value="PI3_4_KINASE_2"/>
    <property type="match status" value="1"/>
</dbReference>